<dbReference type="AlphaFoldDB" id="A0A1H3JWL0"/>
<name>A0A1H3JWL0_9ACTN</name>
<dbReference type="Gene3D" id="3.40.50.300">
    <property type="entry name" value="P-loop containing nucleotide triphosphate hydrolases"/>
    <property type="match status" value="1"/>
</dbReference>
<evidence type="ECO:0000313" key="1">
    <source>
        <dbReference type="EMBL" id="SDY44316.1"/>
    </source>
</evidence>
<dbReference type="STRING" id="405436.SAMN05444365_102277"/>
<dbReference type="GO" id="GO:0016301">
    <property type="term" value="F:kinase activity"/>
    <property type="evidence" value="ECO:0007669"/>
    <property type="project" value="UniProtKB-KW"/>
</dbReference>
<dbReference type="OrthoDB" id="3575979at2"/>
<evidence type="ECO:0000313" key="2">
    <source>
        <dbReference type="Proteomes" id="UP000242415"/>
    </source>
</evidence>
<keyword evidence="1" id="KW-0418">Kinase</keyword>
<accession>A0A1H3JWL0</accession>
<protein>
    <submittedName>
        <fullName evidence="1">Guanylate kinase</fullName>
    </submittedName>
</protein>
<reference evidence="2" key="1">
    <citation type="submission" date="2016-10" db="EMBL/GenBank/DDBJ databases">
        <authorList>
            <person name="Varghese N."/>
            <person name="Submissions S."/>
        </authorList>
    </citation>
    <scope>NUCLEOTIDE SEQUENCE [LARGE SCALE GENOMIC DNA]</scope>
    <source>
        <strain evidence="2">DSM 45245</strain>
    </source>
</reference>
<dbReference type="EMBL" id="FNPH01000002">
    <property type="protein sequence ID" value="SDY44316.1"/>
    <property type="molecule type" value="Genomic_DNA"/>
</dbReference>
<dbReference type="RefSeq" id="WP_091553329.1">
    <property type="nucleotide sequence ID" value="NZ_FNPH01000002.1"/>
</dbReference>
<dbReference type="SUPFAM" id="SSF52540">
    <property type="entry name" value="P-loop containing nucleoside triphosphate hydrolases"/>
    <property type="match status" value="1"/>
</dbReference>
<keyword evidence="2" id="KW-1185">Reference proteome</keyword>
<sequence length="181" mass="20220">MRGVIIYGPPAAGKDTVTAALHELDSRFALYRRLKVGPGRATGYRITDTASLDQLHHRGEVVWENHRYGARYAVDRPSLVEHLSAGVPIVHLGQRAAVAAVTAAVPDADWCVVYLWCPRHVAEQRIISRHTGDTAERLRAWDETEPLLDRDLFLNTAELAPHTAAERIRRHVLNGARVEKL</sequence>
<gene>
    <name evidence="1" type="ORF">SAMN05444365_102277</name>
</gene>
<organism evidence="1 2">
    <name type="scientific">Micromonospora pattaloongensis</name>
    <dbReference type="NCBI Taxonomy" id="405436"/>
    <lineage>
        <taxon>Bacteria</taxon>
        <taxon>Bacillati</taxon>
        <taxon>Actinomycetota</taxon>
        <taxon>Actinomycetes</taxon>
        <taxon>Micromonosporales</taxon>
        <taxon>Micromonosporaceae</taxon>
        <taxon>Micromonospora</taxon>
    </lineage>
</organism>
<dbReference type="Proteomes" id="UP000242415">
    <property type="component" value="Unassembled WGS sequence"/>
</dbReference>
<dbReference type="InterPro" id="IPR027417">
    <property type="entry name" value="P-loop_NTPase"/>
</dbReference>
<keyword evidence="1" id="KW-0808">Transferase</keyword>
<proteinExistence type="predicted"/>